<reference evidence="2" key="1">
    <citation type="submission" date="2023-11" db="EMBL/GenBank/DDBJ databases">
        <title>Genome assemblies of two species of porcelain crab, Petrolisthes cinctipes and Petrolisthes manimaculis (Anomura: Porcellanidae).</title>
        <authorList>
            <person name="Angst P."/>
        </authorList>
    </citation>
    <scope>NUCLEOTIDE SEQUENCE</scope>
    <source>
        <strain evidence="2">PB745_02</strain>
        <tissue evidence="2">Gill</tissue>
    </source>
</reference>
<accession>A0AAE1UH14</accession>
<evidence type="ECO:0000313" key="3">
    <source>
        <dbReference type="Proteomes" id="UP001292094"/>
    </source>
</evidence>
<evidence type="ECO:0000256" key="1">
    <source>
        <dbReference type="SAM" id="MobiDB-lite"/>
    </source>
</evidence>
<feature type="compositionally biased region" description="Acidic residues" evidence="1">
    <location>
        <begin position="26"/>
        <end position="35"/>
    </location>
</feature>
<dbReference type="EMBL" id="JAWZYT010000370">
    <property type="protein sequence ID" value="KAK4324333.1"/>
    <property type="molecule type" value="Genomic_DNA"/>
</dbReference>
<proteinExistence type="predicted"/>
<name>A0AAE1UH14_9EUCA</name>
<feature type="region of interest" description="Disordered" evidence="1">
    <location>
        <begin position="12"/>
        <end position="38"/>
    </location>
</feature>
<protein>
    <submittedName>
        <fullName evidence="2">Uncharacterized protein</fullName>
    </submittedName>
</protein>
<organism evidence="2 3">
    <name type="scientific">Petrolisthes manimaculis</name>
    <dbReference type="NCBI Taxonomy" id="1843537"/>
    <lineage>
        <taxon>Eukaryota</taxon>
        <taxon>Metazoa</taxon>
        <taxon>Ecdysozoa</taxon>
        <taxon>Arthropoda</taxon>
        <taxon>Crustacea</taxon>
        <taxon>Multicrustacea</taxon>
        <taxon>Malacostraca</taxon>
        <taxon>Eumalacostraca</taxon>
        <taxon>Eucarida</taxon>
        <taxon>Decapoda</taxon>
        <taxon>Pleocyemata</taxon>
        <taxon>Anomura</taxon>
        <taxon>Galatheoidea</taxon>
        <taxon>Porcellanidae</taxon>
        <taxon>Petrolisthes</taxon>
    </lineage>
</organism>
<dbReference type="AlphaFoldDB" id="A0AAE1UH14"/>
<dbReference type="Proteomes" id="UP001292094">
    <property type="component" value="Unassembled WGS sequence"/>
</dbReference>
<comment type="caution">
    <text evidence="2">The sequence shown here is derived from an EMBL/GenBank/DDBJ whole genome shotgun (WGS) entry which is preliminary data.</text>
</comment>
<feature type="compositionally biased region" description="Gly residues" evidence="1">
    <location>
        <begin position="12"/>
        <end position="22"/>
    </location>
</feature>
<sequence>MVYNRPLYSECEGGGGGGGGGWYVKEEEEEEEEEGGGTVRERLSNIICELWSTYSCHNYQLTTKQGQTC</sequence>
<keyword evidence="3" id="KW-1185">Reference proteome</keyword>
<gene>
    <name evidence="2" type="ORF">Pmani_005022</name>
</gene>
<evidence type="ECO:0000313" key="2">
    <source>
        <dbReference type="EMBL" id="KAK4324333.1"/>
    </source>
</evidence>